<dbReference type="Pfam" id="PF00067">
    <property type="entry name" value="p450"/>
    <property type="match status" value="1"/>
</dbReference>
<evidence type="ECO:0000256" key="10">
    <source>
        <dbReference type="ARBA" id="ARBA00067672"/>
    </source>
</evidence>
<gene>
    <name evidence="15" type="ORF">BKA67DRAFT_575687</name>
</gene>
<comment type="cofactor">
    <cofactor evidence="1 13">
        <name>heme</name>
        <dbReference type="ChEBI" id="CHEBI:30413"/>
    </cofactor>
</comment>
<name>A0A9P8UFA0_9PEZI</name>
<evidence type="ECO:0000256" key="1">
    <source>
        <dbReference type="ARBA" id="ARBA00001971"/>
    </source>
</evidence>
<dbReference type="OrthoDB" id="3934656at2759"/>
<keyword evidence="7 13" id="KW-0408">Iron</keyword>
<dbReference type="FunFam" id="1.10.630.10:FF:000076">
    <property type="entry name" value="Cytochrome P450 monooxygenase"/>
    <property type="match status" value="1"/>
</dbReference>
<evidence type="ECO:0000256" key="7">
    <source>
        <dbReference type="ARBA" id="ARBA00023004"/>
    </source>
</evidence>
<feature type="transmembrane region" description="Helical" evidence="14">
    <location>
        <begin position="14"/>
        <end position="34"/>
    </location>
</feature>
<accession>A0A9P8UFA0</accession>
<dbReference type="GO" id="GO:0004497">
    <property type="term" value="F:monooxygenase activity"/>
    <property type="evidence" value="ECO:0007669"/>
    <property type="project" value="UniProtKB-KW"/>
</dbReference>
<keyword evidence="14" id="KW-1133">Transmembrane helix</keyword>
<evidence type="ECO:0000256" key="11">
    <source>
        <dbReference type="ARBA" id="ARBA00068222"/>
    </source>
</evidence>
<dbReference type="PANTHER" id="PTHR24305">
    <property type="entry name" value="CYTOCHROME P450"/>
    <property type="match status" value="1"/>
</dbReference>
<comment type="caution">
    <text evidence="15">The sequence shown here is derived from an EMBL/GenBank/DDBJ whole genome shotgun (WGS) entry which is preliminary data.</text>
</comment>
<proteinExistence type="inferred from homology"/>
<dbReference type="Proteomes" id="UP000758603">
    <property type="component" value="Unassembled WGS sequence"/>
</dbReference>
<dbReference type="Gene3D" id="1.10.630.10">
    <property type="entry name" value="Cytochrome P450"/>
    <property type="match status" value="1"/>
</dbReference>
<evidence type="ECO:0000256" key="2">
    <source>
        <dbReference type="ARBA" id="ARBA00004972"/>
    </source>
</evidence>
<reference evidence="15" key="1">
    <citation type="journal article" date="2021" name="Nat. Commun.">
        <title>Genetic determinants of endophytism in the Arabidopsis root mycobiome.</title>
        <authorList>
            <person name="Mesny F."/>
            <person name="Miyauchi S."/>
            <person name="Thiergart T."/>
            <person name="Pickel B."/>
            <person name="Atanasova L."/>
            <person name="Karlsson M."/>
            <person name="Huettel B."/>
            <person name="Barry K.W."/>
            <person name="Haridas S."/>
            <person name="Chen C."/>
            <person name="Bauer D."/>
            <person name="Andreopoulos W."/>
            <person name="Pangilinan J."/>
            <person name="LaButti K."/>
            <person name="Riley R."/>
            <person name="Lipzen A."/>
            <person name="Clum A."/>
            <person name="Drula E."/>
            <person name="Henrissat B."/>
            <person name="Kohler A."/>
            <person name="Grigoriev I.V."/>
            <person name="Martin F.M."/>
            <person name="Hacquard S."/>
        </authorList>
    </citation>
    <scope>NUCLEOTIDE SEQUENCE</scope>
    <source>
        <strain evidence="15">MPI-SDFR-AT-0073</strain>
    </source>
</reference>
<dbReference type="PANTHER" id="PTHR24305:SF77">
    <property type="entry name" value="CYTOCHROME P450 MONOOXYGENASE"/>
    <property type="match status" value="1"/>
</dbReference>
<sequence length="508" mass="57701">MPALDQLHSMLPDVSSGVILAFVSTLFIIGSYIYSWNRLRHIPGPVLARWSYLWISVQSQTGHQGARYQAVSEKYGHLTRIGPNDLITDDPDIIRRMSAARSAYKRSSWYDAMRLNPLQHSLFSLTDTATHDRLKAQMSHGYGGKENPTLEDEIDEQLANLLGLIRRKYISSEKVYRPIDLATAVQYFTLDSLTRIAYGKEFGYLETDSDVHSYIKTSESFLPIIVFFAELPFFSRIFFSPSALKLYGPKATDKEGIGRLIGIAKEVVNKRFENNAEDQQDMLGSFIRHGVPQELLEGEVPFQIIAGSDTTATTIRGTMLNLMTTPHAYQALQKEIDAAIAQGLLSNPARADEGRQLEYLQAVIYEGLRINIPFTGLAMKEVPPEGDTIHGHFVPGGTRIAWSITAIERSKELFGEDAELFRPERWLNIEPNKKREMVQTVELVFGYGRWGCAGKPVAFMELNKVYIELLRHFDFQLVDANHPVHSVNVNIWFQKYMWVRVTERYVNA</sequence>
<evidence type="ECO:0000313" key="16">
    <source>
        <dbReference type="Proteomes" id="UP000758603"/>
    </source>
</evidence>
<evidence type="ECO:0000256" key="3">
    <source>
        <dbReference type="ARBA" id="ARBA00010617"/>
    </source>
</evidence>
<keyword evidence="14" id="KW-0812">Transmembrane</keyword>
<evidence type="ECO:0000256" key="9">
    <source>
        <dbReference type="ARBA" id="ARBA00023033"/>
    </source>
</evidence>
<dbReference type="InterPro" id="IPR001128">
    <property type="entry name" value="Cyt_P450"/>
</dbReference>
<evidence type="ECO:0000256" key="4">
    <source>
        <dbReference type="ARBA" id="ARBA00022617"/>
    </source>
</evidence>
<protein>
    <recommendedName>
        <fullName evidence="11">Cytochrome P450 monooxygenase ABA1</fullName>
    </recommendedName>
    <alternativeName>
        <fullName evidence="12">Abscisic acid biosynthesis protein 1</fullName>
    </alternativeName>
    <alternativeName>
        <fullName evidence="10">Cytochrome P450 monooxygenase aba1</fullName>
    </alternativeName>
</protein>
<dbReference type="SUPFAM" id="SSF48264">
    <property type="entry name" value="Cytochrome P450"/>
    <property type="match status" value="1"/>
</dbReference>
<keyword evidence="6" id="KW-0560">Oxidoreductase</keyword>
<comment type="pathway">
    <text evidence="2">Hormone biosynthesis.</text>
</comment>
<dbReference type="InterPro" id="IPR036396">
    <property type="entry name" value="Cyt_P450_sf"/>
</dbReference>
<evidence type="ECO:0000256" key="14">
    <source>
        <dbReference type="SAM" id="Phobius"/>
    </source>
</evidence>
<organism evidence="15 16">
    <name type="scientific">Truncatella angustata</name>
    <dbReference type="NCBI Taxonomy" id="152316"/>
    <lineage>
        <taxon>Eukaryota</taxon>
        <taxon>Fungi</taxon>
        <taxon>Dikarya</taxon>
        <taxon>Ascomycota</taxon>
        <taxon>Pezizomycotina</taxon>
        <taxon>Sordariomycetes</taxon>
        <taxon>Xylariomycetidae</taxon>
        <taxon>Amphisphaeriales</taxon>
        <taxon>Sporocadaceae</taxon>
        <taxon>Truncatella</taxon>
    </lineage>
</organism>
<evidence type="ECO:0000256" key="8">
    <source>
        <dbReference type="ARBA" id="ARBA00023026"/>
    </source>
</evidence>
<dbReference type="InterPro" id="IPR002401">
    <property type="entry name" value="Cyt_P450_E_grp-I"/>
</dbReference>
<keyword evidence="16" id="KW-1185">Reference proteome</keyword>
<dbReference type="PRINTS" id="PR00463">
    <property type="entry name" value="EP450I"/>
</dbReference>
<dbReference type="GO" id="GO:0016705">
    <property type="term" value="F:oxidoreductase activity, acting on paired donors, with incorporation or reduction of molecular oxygen"/>
    <property type="evidence" value="ECO:0007669"/>
    <property type="project" value="InterPro"/>
</dbReference>
<dbReference type="CDD" id="cd11060">
    <property type="entry name" value="CYP57A1-like"/>
    <property type="match status" value="1"/>
</dbReference>
<dbReference type="GO" id="GO:0005506">
    <property type="term" value="F:iron ion binding"/>
    <property type="evidence" value="ECO:0007669"/>
    <property type="project" value="InterPro"/>
</dbReference>
<evidence type="ECO:0000256" key="6">
    <source>
        <dbReference type="ARBA" id="ARBA00023002"/>
    </source>
</evidence>
<evidence type="ECO:0000313" key="15">
    <source>
        <dbReference type="EMBL" id="KAH6648753.1"/>
    </source>
</evidence>
<dbReference type="PRINTS" id="PR00385">
    <property type="entry name" value="P450"/>
</dbReference>
<dbReference type="AlphaFoldDB" id="A0A9P8UFA0"/>
<keyword evidence="14" id="KW-0472">Membrane</keyword>
<evidence type="ECO:0000256" key="5">
    <source>
        <dbReference type="ARBA" id="ARBA00022723"/>
    </source>
</evidence>
<keyword evidence="9" id="KW-0503">Monooxygenase</keyword>
<dbReference type="GeneID" id="70132409"/>
<keyword evidence="8" id="KW-0843">Virulence</keyword>
<dbReference type="GO" id="GO:0020037">
    <property type="term" value="F:heme binding"/>
    <property type="evidence" value="ECO:0007669"/>
    <property type="project" value="InterPro"/>
</dbReference>
<keyword evidence="4 13" id="KW-0349">Heme</keyword>
<dbReference type="InterPro" id="IPR050121">
    <property type="entry name" value="Cytochrome_P450_monoxygenase"/>
</dbReference>
<keyword evidence="5 13" id="KW-0479">Metal-binding</keyword>
<dbReference type="EMBL" id="JAGPXC010000007">
    <property type="protein sequence ID" value="KAH6648753.1"/>
    <property type="molecule type" value="Genomic_DNA"/>
</dbReference>
<evidence type="ECO:0000256" key="12">
    <source>
        <dbReference type="ARBA" id="ARBA00079990"/>
    </source>
</evidence>
<feature type="binding site" description="axial binding residue" evidence="13">
    <location>
        <position position="452"/>
    </location>
    <ligand>
        <name>heme</name>
        <dbReference type="ChEBI" id="CHEBI:30413"/>
    </ligand>
    <ligandPart>
        <name>Fe</name>
        <dbReference type="ChEBI" id="CHEBI:18248"/>
    </ligandPart>
</feature>
<dbReference type="RefSeq" id="XP_045955260.1">
    <property type="nucleotide sequence ID" value="XM_046103517.1"/>
</dbReference>
<evidence type="ECO:0000256" key="13">
    <source>
        <dbReference type="PIRSR" id="PIRSR602401-1"/>
    </source>
</evidence>
<comment type="similarity">
    <text evidence="3">Belongs to the cytochrome P450 family.</text>
</comment>